<dbReference type="PRINTS" id="PR00081">
    <property type="entry name" value="GDHRDH"/>
</dbReference>
<dbReference type="Gene3D" id="3.40.50.720">
    <property type="entry name" value="NAD(P)-binding Rossmann-like Domain"/>
    <property type="match status" value="1"/>
</dbReference>
<evidence type="ECO:0000256" key="2">
    <source>
        <dbReference type="ARBA" id="ARBA00023002"/>
    </source>
</evidence>
<dbReference type="PANTHER" id="PTHR43180">
    <property type="entry name" value="3-OXOACYL-(ACYL-CARRIER-PROTEIN) REDUCTASE (AFU_ORTHOLOGUE AFUA_6G11210)"/>
    <property type="match status" value="1"/>
</dbReference>
<comment type="caution">
    <text evidence="7">The sequence shown here is derived from an EMBL/GenBank/DDBJ whole genome shotgun (WGS) entry which is preliminary data.</text>
</comment>
<dbReference type="InterPro" id="IPR002347">
    <property type="entry name" value="SDR_fam"/>
</dbReference>
<dbReference type="PANTHER" id="PTHR43180:SF28">
    <property type="entry name" value="NAD(P)-BINDING ROSSMANN-FOLD SUPERFAMILY PROTEIN"/>
    <property type="match status" value="1"/>
</dbReference>
<reference evidence="7 8" key="1">
    <citation type="submission" date="2024-01" db="EMBL/GenBank/DDBJ databases">
        <title>Genome assemblies of Stephania.</title>
        <authorList>
            <person name="Yang L."/>
        </authorList>
    </citation>
    <scope>NUCLEOTIDE SEQUENCE [LARGE SCALE GENOMIC DNA]</scope>
    <source>
        <strain evidence="7">JXDWG</strain>
        <tissue evidence="7">Leaf</tissue>
    </source>
</reference>
<evidence type="ECO:0000256" key="3">
    <source>
        <dbReference type="ARBA" id="ARBA00023027"/>
    </source>
</evidence>
<dbReference type="FunFam" id="3.40.50.720:FF:000084">
    <property type="entry name" value="Short-chain dehydrogenase reductase"/>
    <property type="match status" value="1"/>
</dbReference>
<evidence type="ECO:0000313" key="7">
    <source>
        <dbReference type="EMBL" id="KAK9139468.1"/>
    </source>
</evidence>
<comment type="similarity">
    <text evidence="1">Belongs to the short-chain dehydrogenases/reductases (SDR) family.</text>
</comment>
<evidence type="ECO:0000256" key="4">
    <source>
        <dbReference type="ARBA" id="ARBA00023098"/>
    </source>
</evidence>
<dbReference type="PRINTS" id="PR00080">
    <property type="entry name" value="SDRFAMILY"/>
</dbReference>
<keyword evidence="4" id="KW-0443">Lipid metabolism</keyword>
<dbReference type="GO" id="GO:0006629">
    <property type="term" value="P:lipid metabolic process"/>
    <property type="evidence" value="ECO:0007669"/>
    <property type="project" value="UniProtKB-KW"/>
</dbReference>
<evidence type="ECO:0000256" key="5">
    <source>
        <dbReference type="ARBA" id="ARBA00066949"/>
    </source>
</evidence>
<dbReference type="Proteomes" id="UP001419268">
    <property type="component" value="Unassembled WGS sequence"/>
</dbReference>
<dbReference type="InterPro" id="IPR036291">
    <property type="entry name" value="NAD(P)-bd_dom_sf"/>
</dbReference>
<evidence type="ECO:0000313" key="8">
    <source>
        <dbReference type="Proteomes" id="UP001419268"/>
    </source>
</evidence>
<evidence type="ECO:0000256" key="1">
    <source>
        <dbReference type="ARBA" id="ARBA00006484"/>
    </source>
</evidence>
<proteinExistence type="inferred from homology"/>
<keyword evidence="8" id="KW-1185">Reference proteome</keyword>
<organism evidence="7 8">
    <name type="scientific">Stephania cephalantha</name>
    <dbReference type="NCBI Taxonomy" id="152367"/>
    <lineage>
        <taxon>Eukaryota</taxon>
        <taxon>Viridiplantae</taxon>
        <taxon>Streptophyta</taxon>
        <taxon>Embryophyta</taxon>
        <taxon>Tracheophyta</taxon>
        <taxon>Spermatophyta</taxon>
        <taxon>Magnoliopsida</taxon>
        <taxon>Ranunculales</taxon>
        <taxon>Menispermaceae</taxon>
        <taxon>Menispermoideae</taxon>
        <taxon>Cissampelideae</taxon>
        <taxon>Stephania</taxon>
    </lineage>
</organism>
<keyword evidence="3" id="KW-0520">NAD</keyword>
<dbReference type="EC" id="1.1.1.331" evidence="5"/>
<evidence type="ECO:0000256" key="6">
    <source>
        <dbReference type="ARBA" id="ARBA00071098"/>
    </source>
</evidence>
<dbReference type="Pfam" id="PF13561">
    <property type="entry name" value="adh_short_C2"/>
    <property type="match status" value="1"/>
</dbReference>
<dbReference type="SUPFAM" id="SSF51735">
    <property type="entry name" value="NAD(P)-binding Rossmann-fold domains"/>
    <property type="match status" value="1"/>
</dbReference>
<dbReference type="GO" id="GO:0120529">
    <property type="term" value="F:secoisolariciresinol dehydrogenase activity"/>
    <property type="evidence" value="ECO:0007669"/>
    <property type="project" value="UniProtKB-EC"/>
</dbReference>
<gene>
    <name evidence="7" type="ORF">Scep_009149</name>
</gene>
<dbReference type="NCBIfam" id="NF005559">
    <property type="entry name" value="PRK07231.1"/>
    <property type="match status" value="1"/>
</dbReference>
<dbReference type="GO" id="GO:0009807">
    <property type="term" value="P:lignan biosynthetic process"/>
    <property type="evidence" value="ECO:0007669"/>
    <property type="project" value="UniProtKB-ARBA"/>
</dbReference>
<dbReference type="EMBL" id="JBBNAG010000004">
    <property type="protein sequence ID" value="KAK9139468.1"/>
    <property type="molecule type" value="Genomic_DNA"/>
</dbReference>
<protein>
    <recommendedName>
        <fullName evidence="6">Secoisolariciresinol dehydrogenase</fullName>
        <ecNumber evidence="5">1.1.1.331</ecNumber>
    </recommendedName>
</protein>
<accession>A0AAP0JSM0</accession>
<name>A0AAP0JSM0_9MAGN</name>
<keyword evidence="2" id="KW-0560">Oxidoreductase</keyword>
<dbReference type="AlphaFoldDB" id="A0AAP0JSM0"/>
<sequence length="295" mass="31535">MFRARGLWGLRDLAVKNLDRSFSSQARRLEGKVALITGAAKGIGKATATEFINNGAKVVIADIECKLGQETAAELGPNATFISCDVVQESEISAAVDYAVSKHGQLDIMYNNVGISGHTPPSILDLKLADFDRVMDINVRGVVAGIKHASRVMIPRRKGCILCTASVTGVLGGMAPLTYSVSKFAVVGIVKSMVMQLCEHGIRINCISPFPIPTSFVMDEMKMIFPGVDAGVLERIIHGTSKLEGAKCVPEDVAKAALYLASDDAKYVSGHNLVVDGGFTSFKSFEFPAPDQLNK</sequence>